<dbReference type="InterPro" id="IPR046498">
    <property type="entry name" value="Rv1476-like"/>
</dbReference>
<evidence type="ECO:0000313" key="3">
    <source>
        <dbReference type="EMBL" id="MEB3511128.1"/>
    </source>
</evidence>
<keyword evidence="2" id="KW-1133">Transmembrane helix</keyword>
<gene>
    <name evidence="3" type="ORF">U3653_13960</name>
</gene>
<comment type="caution">
    <text evidence="3">The sequence shown here is derived from an EMBL/GenBank/DDBJ whole genome shotgun (WGS) entry which is preliminary data.</text>
</comment>
<organism evidence="3 4">
    <name type="scientific">Nocardia implantans</name>
    <dbReference type="NCBI Taxonomy" id="3108168"/>
    <lineage>
        <taxon>Bacteria</taxon>
        <taxon>Bacillati</taxon>
        <taxon>Actinomycetota</taxon>
        <taxon>Actinomycetes</taxon>
        <taxon>Mycobacteriales</taxon>
        <taxon>Nocardiaceae</taxon>
        <taxon>Nocardia</taxon>
    </lineage>
</organism>
<dbReference type="RefSeq" id="WP_195080176.1">
    <property type="nucleotide sequence ID" value="NZ_JAYESH010000002.1"/>
</dbReference>
<accession>A0ABU6AUH4</accession>
<keyword evidence="2" id="KW-0472">Membrane</keyword>
<keyword evidence="4" id="KW-1185">Reference proteome</keyword>
<name>A0ABU6AUH4_9NOCA</name>
<protein>
    <submittedName>
        <fullName evidence="3">DUF6676 family protein</fullName>
    </submittedName>
</protein>
<feature type="region of interest" description="Disordered" evidence="1">
    <location>
        <begin position="172"/>
        <end position="197"/>
    </location>
</feature>
<feature type="transmembrane region" description="Helical" evidence="2">
    <location>
        <begin position="145"/>
        <end position="166"/>
    </location>
</feature>
<sequence>MTAPLNSVFTPMAAELPPNVTTDTVRKLTADLADDHVATLTGKDKTELAAIAAEARSHGIPLSIVVVPGNPGHDSSLRDLATEVGKTQHGTVVVLSDDWVGTYSDTISRVRLEWAEDAAKGTQGKSGEAASIFASRLETPESMSWTAITCVLLAGTVAVIAGLYWVKARRETNDAEPERVASDRGAAEQRSPEARAH</sequence>
<dbReference type="EMBL" id="JAYKYQ010000005">
    <property type="protein sequence ID" value="MEB3511128.1"/>
    <property type="molecule type" value="Genomic_DNA"/>
</dbReference>
<evidence type="ECO:0000256" key="1">
    <source>
        <dbReference type="SAM" id="MobiDB-lite"/>
    </source>
</evidence>
<evidence type="ECO:0000313" key="4">
    <source>
        <dbReference type="Proteomes" id="UP001348098"/>
    </source>
</evidence>
<dbReference type="Proteomes" id="UP001348098">
    <property type="component" value="Unassembled WGS sequence"/>
</dbReference>
<reference evidence="3 4" key="1">
    <citation type="submission" date="2023-12" db="EMBL/GenBank/DDBJ databases">
        <title>novel species in genus Nocarida.</title>
        <authorList>
            <person name="Li Z."/>
        </authorList>
    </citation>
    <scope>NUCLEOTIDE SEQUENCE [LARGE SCALE GENOMIC DNA]</scope>
    <source>
        <strain evidence="3 4">CDC186</strain>
    </source>
</reference>
<evidence type="ECO:0000256" key="2">
    <source>
        <dbReference type="SAM" id="Phobius"/>
    </source>
</evidence>
<dbReference type="Pfam" id="PF20381">
    <property type="entry name" value="Rv1476"/>
    <property type="match status" value="1"/>
</dbReference>
<keyword evidence="2" id="KW-0812">Transmembrane</keyword>
<proteinExistence type="predicted"/>